<organism evidence="1 2">
    <name type="scientific">Yinghuangia soli</name>
    <dbReference type="NCBI Taxonomy" id="2908204"/>
    <lineage>
        <taxon>Bacteria</taxon>
        <taxon>Bacillati</taxon>
        <taxon>Actinomycetota</taxon>
        <taxon>Actinomycetes</taxon>
        <taxon>Kitasatosporales</taxon>
        <taxon>Streptomycetaceae</taxon>
        <taxon>Yinghuangia</taxon>
    </lineage>
</organism>
<dbReference type="EMBL" id="JAKFHA010000015">
    <property type="protein sequence ID" value="MCF2530293.1"/>
    <property type="molecule type" value="Genomic_DNA"/>
</dbReference>
<dbReference type="RefSeq" id="WP_235054955.1">
    <property type="nucleotide sequence ID" value="NZ_JAKFHA010000015.1"/>
</dbReference>
<sequence length="95" mass="10379">MAILMRIEIPITAQQYDALFARLQKEGPEIFTGCLTHVAVAKDGGMEITDLWNSQADMEAFMARMMPISAEVGITPANGPEPSIVEVHNHWVPGA</sequence>
<comment type="caution">
    <text evidence="1">The sequence shown here is derived from an EMBL/GenBank/DDBJ whole genome shotgun (WGS) entry which is preliminary data.</text>
</comment>
<evidence type="ECO:0000313" key="2">
    <source>
        <dbReference type="Proteomes" id="UP001165378"/>
    </source>
</evidence>
<proteinExistence type="predicted"/>
<protein>
    <recommendedName>
        <fullName evidence="3">ABM domain-containing protein</fullName>
    </recommendedName>
</protein>
<name>A0AA41U0Z5_9ACTN</name>
<evidence type="ECO:0008006" key="3">
    <source>
        <dbReference type="Google" id="ProtNLM"/>
    </source>
</evidence>
<dbReference type="AlphaFoldDB" id="A0AA41U0Z5"/>
<evidence type="ECO:0000313" key="1">
    <source>
        <dbReference type="EMBL" id="MCF2530293.1"/>
    </source>
</evidence>
<dbReference type="Proteomes" id="UP001165378">
    <property type="component" value="Unassembled WGS sequence"/>
</dbReference>
<gene>
    <name evidence="1" type="ORF">LZ495_24155</name>
</gene>
<keyword evidence="2" id="KW-1185">Reference proteome</keyword>
<accession>A0AA41U0Z5</accession>
<reference evidence="1" key="1">
    <citation type="submission" date="2022-01" db="EMBL/GenBank/DDBJ databases">
        <title>Genome-Based Taxonomic Classification of the Phylum Actinobacteria.</title>
        <authorList>
            <person name="Gao Y."/>
        </authorList>
    </citation>
    <scope>NUCLEOTIDE SEQUENCE</scope>
    <source>
        <strain evidence="1">KLBMP 8922</strain>
    </source>
</reference>